<accession>A0A4Y9VUF2</accession>
<dbReference type="Proteomes" id="UP000297706">
    <property type="component" value="Unassembled WGS sequence"/>
</dbReference>
<comment type="caution">
    <text evidence="1">The sequence shown here is derived from an EMBL/GenBank/DDBJ whole genome shotgun (WGS) entry which is preliminary data.</text>
</comment>
<dbReference type="EMBL" id="PQVH01000006">
    <property type="protein sequence ID" value="TFW72331.1"/>
    <property type="molecule type" value="Genomic_DNA"/>
</dbReference>
<dbReference type="AlphaFoldDB" id="A0A4Y9VUF2"/>
<keyword evidence="2" id="KW-1185">Reference proteome</keyword>
<organism evidence="1 2">
    <name type="scientific">Methylotenera oryzisoli</name>
    <dbReference type="NCBI Taxonomy" id="2080758"/>
    <lineage>
        <taxon>Bacteria</taxon>
        <taxon>Pseudomonadati</taxon>
        <taxon>Pseudomonadota</taxon>
        <taxon>Betaproteobacteria</taxon>
        <taxon>Nitrosomonadales</taxon>
        <taxon>Methylophilaceae</taxon>
        <taxon>Methylotenera</taxon>
    </lineage>
</organism>
<gene>
    <name evidence="1" type="ORF">C3Y98_04295</name>
</gene>
<sequence>MQVLISDANILIDLEEGLLIDKIFELPFVFKIPDVLFEEELSEQHHHLIALGLQLGELTGESLIKVFALIEQYPQPSRNDCLALALAKQENCPLITGDKNLRKAAETEEVQVYGTLWLVECLVQHSIINKLQAHSAYERMEQYGRRLPWPEAHQRINNL</sequence>
<name>A0A4Y9VUF2_9PROT</name>
<dbReference type="InterPro" id="IPR021799">
    <property type="entry name" value="PIN-like_prokaryotic"/>
</dbReference>
<proteinExistence type="predicted"/>
<protein>
    <submittedName>
        <fullName evidence="1">DUF3368 domain-containing protein</fullName>
    </submittedName>
</protein>
<evidence type="ECO:0000313" key="2">
    <source>
        <dbReference type="Proteomes" id="UP000297706"/>
    </source>
</evidence>
<dbReference type="Gene3D" id="3.40.50.1010">
    <property type="entry name" value="5'-nuclease"/>
    <property type="match status" value="1"/>
</dbReference>
<dbReference type="CDD" id="cd18685">
    <property type="entry name" value="PIN_VapC-like"/>
    <property type="match status" value="1"/>
</dbReference>
<dbReference type="Pfam" id="PF11848">
    <property type="entry name" value="DUF3368"/>
    <property type="match status" value="1"/>
</dbReference>
<dbReference type="RefSeq" id="WP_135276872.1">
    <property type="nucleotide sequence ID" value="NZ_PQVH01000006.1"/>
</dbReference>
<evidence type="ECO:0000313" key="1">
    <source>
        <dbReference type="EMBL" id="TFW72331.1"/>
    </source>
</evidence>
<dbReference type="InterPro" id="IPR029060">
    <property type="entry name" value="PIN-like_dom_sf"/>
</dbReference>
<reference evidence="1 2" key="1">
    <citation type="submission" date="2018-02" db="EMBL/GenBank/DDBJ databases">
        <title>A novel lanthanide dependent methylotroph, Methylotenera sp. La3113.</title>
        <authorList>
            <person name="Lv H."/>
            <person name="Tani A."/>
        </authorList>
    </citation>
    <scope>NUCLEOTIDE SEQUENCE [LARGE SCALE GENOMIC DNA]</scope>
    <source>
        <strain evidence="1 2">La3113</strain>
    </source>
</reference>
<dbReference type="OrthoDB" id="7359859at2"/>
<dbReference type="SUPFAM" id="SSF88723">
    <property type="entry name" value="PIN domain-like"/>
    <property type="match status" value="1"/>
</dbReference>